<proteinExistence type="predicted"/>
<protein>
    <submittedName>
        <fullName evidence="2">Aminoglycoside phosphotransferase family protein</fullName>
    </submittedName>
</protein>
<evidence type="ECO:0000259" key="1">
    <source>
        <dbReference type="Pfam" id="PF01636"/>
    </source>
</evidence>
<dbReference type="Proteomes" id="UP001056756">
    <property type="component" value="Chromosome"/>
</dbReference>
<dbReference type="SUPFAM" id="SSF56112">
    <property type="entry name" value="Protein kinase-like (PK-like)"/>
    <property type="match status" value="1"/>
</dbReference>
<dbReference type="Gene3D" id="3.30.200.20">
    <property type="entry name" value="Phosphorylase Kinase, domain 1"/>
    <property type="match status" value="1"/>
</dbReference>
<accession>A0A9J6ZFN7</accession>
<dbReference type="Gene3D" id="3.90.1200.10">
    <property type="match status" value="1"/>
</dbReference>
<dbReference type="InterPro" id="IPR051678">
    <property type="entry name" value="AGP_Transferase"/>
</dbReference>
<dbReference type="InterPro" id="IPR011009">
    <property type="entry name" value="Kinase-like_dom_sf"/>
</dbReference>
<dbReference type="PANTHER" id="PTHR21310:SF15">
    <property type="entry name" value="AMINOGLYCOSIDE PHOSPHOTRANSFERASE DOMAIN-CONTAINING PROTEIN"/>
    <property type="match status" value="1"/>
</dbReference>
<dbReference type="PANTHER" id="PTHR21310">
    <property type="entry name" value="AMINOGLYCOSIDE PHOSPHOTRANSFERASE-RELATED-RELATED"/>
    <property type="match status" value="1"/>
</dbReference>
<dbReference type="EMBL" id="CP097899">
    <property type="protein sequence ID" value="URN94986.1"/>
    <property type="molecule type" value="Genomic_DNA"/>
</dbReference>
<feature type="domain" description="Aminoglycoside phosphotransferase" evidence="1">
    <location>
        <begin position="29"/>
        <end position="246"/>
    </location>
</feature>
<dbReference type="KEGG" id="plig:NAG76_01625"/>
<gene>
    <name evidence="2" type="ORF">NAG76_01625</name>
</gene>
<organism evidence="2 3">
    <name type="scientific">Candidatus Pristimantibacillus lignocellulolyticus</name>
    <dbReference type="NCBI Taxonomy" id="2994561"/>
    <lineage>
        <taxon>Bacteria</taxon>
        <taxon>Bacillati</taxon>
        <taxon>Bacillota</taxon>
        <taxon>Bacilli</taxon>
        <taxon>Bacillales</taxon>
        <taxon>Paenibacillaceae</taxon>
        <taxon>Candidatus Pristimantibacillus</taxon>
    </lineage>
</organism>
<evidence type="ECO:0000313" key="3">
    <source>
        <dbReference type="Proteomes" id="UP001056756"/>
    </source>
</evidence>
<reference evidence="2" key="1">
    <citation type="submission" date="2022-05" db="EMBL/GenBank/DDBJ databases">
        <title>Novel bacterial taxa in a minimal lignocellulolytic consortium and its capacity to transform plastics disclosed by genome-resolved metagenomics.</title>
        <authorList>
            <person name="Rodriguez C.A.D."/>
            <person name="Diaz-Garcia L."/>
            <person name="Herrera K."/>
            <person name="Tarazona N.A."/>
            <person name="Sproer C."/>
            <person name="Overmann J."/>
            <person name="Jimenez D.J."/>
        </authorList>
    </citation>
    <scope>NUCLEOTIDE SEQUENCE</scope>
    <source>
        <strain evidence="2">MAG5</strain>
    </source>
</reference>
<evidence type="ECO:0000313" key="2">
    <source>
        <dbReference type="EMBL" id="URN94986.1"/>
    </source>
</evidence>
<dbReference type="Pfam" id="PF01636">
    <property type="entry name" value="APH"/>
    <property type="match status" value="1"/>
</dbReference>
<dbReference type="InterPro" id="IPR002575">
    <property type="entry name" value="Aminoglycoside_PTrfase"/>
</dbReference>
<dbReference type="AlphaFoldDB" id="A0A9J6ZFN7"/>
<name>A0A9J6ZFN7_9BACL</name>
<sequence>MEGTVKLKVTEQQLNHALRQVYGCDAVVITELTDGWANSAYEVLMQDGKSYIVKVSPAQSTKLMRYEYEMMKTEVEVLNLLQQVNSIPIPKVIAYDRSRQLLEGEFFIMEKLPGQPYNKVKDQLTTEERHTIEIELGQFNSAINEVTGTSFGYFNARKNEQSSWREAFLLMINGVLDDGEDTELPLPMPYDELRQLLNKRSYCLSEVTVPSLVHWDLWDGNFFVEHGKITGIIDFERTLWGDPLIEHYFSNKANSKSFVEGYGKYEQLTHNERQRLAYYNLYLDLIMYIECAFRGYANNDHVEWAKRNVEVGIATFIEQSQ</sequence>